<evidence type="ECO:0000313" key="2">
    <source>
        <dbReference type="Proteomes" id="UP000319732"/>
    </source>
</evidence>
<keyword evidence="2" id="KW-1185">Reference proteome</keyword>
<evidence type="ECO:0000313" key="1">
    <source>
        <dbReference type="EMBL" id="TQV77650.1"/>
    </source>
</evidence>
<dbReference type="OrthoDB" id="1865at2"/>
<gene>
    <name evidence="1" type="ORF">FKG94_15005</name>
</gene>
<evidence type="ECO:0008006" key="3">
    <source>
        <dbReference type="Google" id="ProtNLM"/>
    </source>
</evidence>
<dbReference type="Proteomes" id="UP000319732">
    <property type="component" value="Unassembled WGS sequence"/>
</dbReference>
<accession>A0A545TK89</accession>
<comment type="caution">
    <text evidence="1">The sequence shown here is derived from an EMBL/GenBank/DDBJ whole genome shotgun (WGS) entry which is preliminary data.</text>
</comment>
<dbReference type="AlphaFoldDB" id="A0A545TK89"/>
<organism evidence="1 2">
    <name type="scientific">Exilibacterium tricleocarpae</name>
    <dbReference type="NCBI Taxonomy" id="2591008"/>
    <lineage>
        <taxon>Bacteria</taxon>
        <taxon>Pseudomonadati</taxon>
        <taxon>Pseudomonadota</taxon>
        <taxon>Gammaproteobacteria</taxon>
        <taxon>Cellvibrionales</taxon>
        <taxon>Cellvibrionaceae</taxon>
        <taxon>Exilibacterium</taxon>
    </lineage>
</organism>
<sequence length="389" mass="42734">MRPDKTGRSGDQYFHLLGFPSVSRRNPPLGIRKLYFILTPQVETGLSDRLAADINLLITGVDAVAENALITWFITDDKPGHRHQLEGLEQALGRYTDLHERWIHTRGRLQGIQQALGIKAAPPPHLIVACGHRTHLPALLLRHRYGGRLIVLMRPSLPLRWFDLCVLPQHDPAPAVTEAPAAVEAPAAIDKVLRTEGVLNAITPAPAQDPTQGLVLIGGPSKHHAWDNGAIVAQLQRLKNALPEVQWTLTNSRRTPADFDAAVASTLDAQLTFVPVGQTPPGWLQQQLQQRGCVWVSEDSVSMVYESLSSGARVGLLEVPRRVPRKVPGKAPRKGHSRVTAGIDRLLAARRLTPLDYLVEQGDMLPAGEPLQEADRVAKYIVARKGWLA</sequence>
<proteinExistence type="predicted"/>
<dbReference type="Pfam" id="PF06258">
    <property type="entry name" value="Mito_fiss_Elm1"/>
    <property type="match status" value="1"/>
</dbReference>
<name>A0A545TK89_9GAMM</name>
<reference evidence="1 2" key="1">
    <citation type="submission" date="2019-06" db="EMBL/GenBank/DDBJ databases">
        <title>Whole genome sequence for Cellvibrionaceae sp. R142.</title>
        <authorList>
            <person name="Wang G."/>
        </authorList>
    </citation>
    <scope>NUCLEOTIDE SEQUENCE [LARGE SCALE GENOMIC DNA]</scope>
    <source>
        <strain evidence="1 2">R142</strain>
    </source>
</reference>
<dbReference type="InterPro" id="IPR009367">
    <property type="entry name" value="Elm1-like"/>
</dbReference>
<dbReference type="EMBL" id="VHSG01000014">
    <property type="protein sequence ID" value="TQV77650.1"/>
    <property type="molecule type" value="Genomic_DNA"/>
</dbReference>
<protein>
    <recommendedName>
        <fullName evidence="3">Nucleoside-diphosphate sugar epimerase</fullName>
    </recommendedName>
</protein>